<dbReference type="SUPFAM" id="SSF56784">
    <property type="entry name" value="HAD-like"/>
    <property type="match status" value="1"/>
</dbReference>
<dbReference type="STRING" id="6216.A0A0R3SBW4"/>
<evidence type="ECO:0000313" key="11">
    <source>
        <dbReference type="WBParaSite" id="HDID_0000201001-mRNA-1"/>
    </source>
</evidence>
<dbReference type="InterPro" id="IPR023214">
    <property type="entry name" value="HAD_sf"/>
</dbReference>
<keyword evidence="4" id="KW-0460">Magnesium</keyword>
<feature type="transmembrane region" description="Helical" evidence="7">
    <location>
        <begin position="370"/>
        <end position="395"/>
    </location>
</feature>
<dbReference type="PANTHER" id="PTHR24092:SF175">
    <property type="entry name" value="PHOSPHOLIPID-TRANSPORTING ATPASE"/>
    <property type="match status" value="1"/>
</dbReference>
<evidence type="ECO:0000256" key="4">
    <source>
        <dbReference type="ARBA" id="ARBA00022842"/>
    </source>
</evidence>
<protein>
    <submittedName>
        <fullName evidence="11">PhoLip_ATPase_C domain-containing protein</fullName>
    </submittedName>
</protein>
<dbReference type="InterPro" id="IPR001757">
    <property type="entry name" value="P_typ_ATPase"/>
</dbReference>
<dbReference type="GO" id="GO:0046872">
    <property type="term" value="F:metal ion binding"/>
    <property type="evidence" value="ECO:0007669"/>
    <property type="project" value="UniProtKB-KW"/>
</dbReference>
<evidence type="ECO:0000256" key="2">
    <source>
        <dbReference type="ARBA" id="ARBA00022692"/>
    </source>
</evidence>
<name>A0A0R3SBW4_HYMDI</name>
<dbReference type="Pfam" id="PF16212">
    <property type="entry name" value="PhoLip_ATPase_C"/>
    <property type="match status" value="1"/>
</dbReference>
<dbReference type="GO" id="GO:0016887">
    <property type="term" value="F:ATP hydrolysis activity"/>
    <property type="evidence" value="ECO:0007669"/>
    <property type="project" value="InterPro"/>
</dbReference>
<feature type="domain" description="P-type ATPase C-terminal" evidence="8">
    <location>
        <begin position="192"/>
        <end position="439"/>
    </location>
</feature>
<dbReference type="GO" id="GO:0005783">
    <property type="term" value="C:endoplasmic reticulum"/>
    <property type="evidence" value="ECO:0007669"/>
    <property type="project" value="TreeGrafter"/>
</dbReference>
<dbReference type="SUPFAM" id="SSF81665">
    <property type="entry name" value="Calcium ATPase, transmembrane domain M"/>
    <property type="match status" value="1"/>
</dbReference>
<feature type="transmembrane region" description="Helical" evidence="7">
    <location>
        <begin position="256"/>
        <end position="276"/>
    </location>
</feature>
<reference evidence="11" key="1">
    <citation type="submission" date="2017-02" db="UniProtKB">
        <authorList>
            <consortium name="WormBaseParasite"/>
        </authorList>
    </citation>
    <scope>IDENTIFICATION</scope>
</reference>
<evidence type="ECO:0000256" key="5">
    <source>
        <dbReference type="ARBA" id="ARBA00022989"/>
    </source>
</evidence>
<dbReference type="GO" id="GO:0005524">
    <property type="term" value="F:ATP binding"/>
    <property type="evidence" value="ECO:0007669"/>
    <property type="project" value="InterPro"/>
</dbReference>
<keyword evidence="3" id="KW-0479">Metal-binding</keyword>
<dbReference type="NCBIfam" id="TIGR01494">
    <property type="entry name" value="ATPase_P-type"/>
    <property type="match status" value="1"/>
</dbReference>
<evidence type="ECO:0000256" key="7">
    <source>
        <dbReference type="SAM" id="Phobius"/>
    </source>
</evidence>
<dbReference type="EMBL" id="UYSG01000439">
    <property type="protein sequence ID" value="VDL19472.1"/>
    <property type="molecule type" value="Genomic_DNA"/>
</dbReference>
<organism evidence="11">
    <name type="scientific">Hymenolepis diminuta</name>
    <name type="common">Rat tapeworm</name>
    <dbReference type="NCBI Taxonomy" id="6216"/>
    <lineage>
        <taxon>Eukaryota</taxon>
        <taxon>Metazoa</taxon>
        <taxon>Spiralia</taxon>
        <taxon>Lophotrochozoa</taxon>
        <taxon>Platyhelminthes</taxon>
        <taxon>Cestoda</taxon>
        <taxon>Eucestoda</taxon>
        <taxon>Cyclophyllidea</taxon>
        <taxon>Hymenolepididae</taxon>
        <taxon>Hymenolepis</taxon>
    </lineage>
</organism>
<dbReference type="GO" id="GO:0045332">
    <property type="term" value="P:phospholipid translocation"/>
    <property type="evidence" value="ECO:0007669"/>
    <property type="project" value="TreeGrafter"/>
</dbReference>
<dbReference type="InterPro" id="IPR036412">
    <property type="entry name" value="HAD-like_sf"/>
</dbReference>
<dbReference type="WBParaSite" id="HDID_0000201001-mRNA-1">
    <property type="protein sequence ID" value="HDID_0000201001-mRNA-1"/>
    <property type="gene ID" value="HDID_0000201001"/>
</dbReference>
<keyword evidence="6 7" id="KW-0472">Membrane</keyword>
<evidence type="ECO:0000256" key="6">
    <source>
        <dbReference type="ARBA" id="ARBA00023136"/>
    </source>
</evidence>
<evidence type="ECO:0000313" key="9">
    <source>
        <dbReference type="EMBL" id="VDL19472.1"/>
    </source>
</evidence>
<proteinExistence type="predicted"/>
<gene>
    <name evidence="9" type="ORF">HDID_LOCUS2011</name>
</gene>
<dbReference type="Gene3D" id="3.40.50.1000">
    <property type="entry name" value="HAD superfamily/HAD-like"/>
    <property type="match status" value="1"/>
</dbReference>
<feature type="transmembrane region" description="Helical" evidence="7">
    <location>
        <begin position="407"/>
        <end position="432"/>
    </location>
</feature>
<dbReference type="PANTHER" id="PTHR24092">
    <property type="entry name" value="PROBABLE PHOSPHOLIPID-TRANSPORTING ATPASE"/>
    <property type="match status" value="1"/>
</dbReference>
<evidence type="ECO:0000313" key="10">
    <source>
        <dbReference type="Proteomes" id="UP000274504"/>
    </source>
</evidence>
<keyword evidence="5 7" id="KW-1133">Transmembrane helix</keyword>
<feature type="transmembrane region" description="Helical" evidence="7">
    <location>
        <begin position="343"/>
        <end position="363"/>
    </location>
</feature>
<dbReference type="Proteomes" id="UP000274504">
    <property type="component" value="Unassembled WGS sequence"/>
</dbReference>
<dbReference type="GO" id="GO:0140326">
    <property type="term" value="F:ATPase-coupled intramembrane lipid transporter activity"/>
    <property type="evidence" value="ECO:0007669"/>
    <property type="project" value="TreeGrafter"/>
</dbReference>
<dbReference type="InterPro" id="IPR032630">
    <property type="entry name" value="P_typ_ATPase_c"/>
</dbReference>
<accession>A0A0R3SBW4</accession>
<dbReference type="OrthoDB" id="377733at2759"/>
<evidence type="ECO:0000259" key="8">
    <source>
        <dbReference type="Pfam" id="PF16212"/>
    </source>
</evidence>
<reference evidence="9 10" key="2">
    <citation type="submission" date="2018-11" db="EMBL/GenBank/DDBJ databases">
        <authorList>
            <consortium name="Pathogen Informatics"/>
        </authorList>
    </citation>
    <scope>NUCLEOTIDE SEQUENCE [LARGE SCALE GENOMIC DNA]</scope>
</reference>
<evidence type="ECO:0000256" key="3">
    <source>
        <dbReference type="ARBA" id="ARBA00022723"/>
    </source>
</evidence>
<feature type="transmembrane region" description="Helical" evidence="7">
    <location>
        <begin position="306"/>
        <end position="328"/>
    </location>
</feature>
<sequence length="484" mass="54568">MSTLNSLALYLTYFSPLSSLNKSQLIAKYTWVLTGDKEETAMNVSFLSGHFAPGLSIIRVTKKMNPLECSTALDNELNNLKLKPQEHGKAKYGLVVDGQTLNFALNKSYLCFCDIIQVIQKNRFLELCGYTEAVLCCRLTPMQKAEVVRLIKQSRSPAPVTCAIGDGANDVPMIIEANVGIGLFGKEGRQAARASDYALGKFRFLRRALLFHGFNFYWRSANVVLYFFYKNLVFVLTQAYFSFYSQFSTQTVFSSIYLLSYNMIMTSSPIVVYGIMEMRYPETVLLSIPMIYKSISRNTFLSWRNFAIWNIFGLWHSIVLFYGCYVLAGEGVSKPGGALETLSGFGSMLFSLIFIVVTVKLLLNSYSFNFMVFFTIVATVVVTYLIFAFINFVVIPMGDVRDLIETWGNLFCGASAMTSLFGHIGIPVLAVVPDVIYRWLLDSHDFVHDSGYCPGRKKSVNLKDEPMRKSLLSKFSSKNNEMRV</sequence>
<keyword evidence="2 7" id="KW-0812">Transmembrane</keyword>
<feature type="transmembrane region" description="Helical" evidence="7">
    <location>
        <begin position="223"/>
        <end position="244"/>
    </location>
</feature>
<evidence type="ECO:0000256" key="1">
    <source>
        <dbReference type="ARBA" id="ARBA00004141"/>
    </source>
</evidence>
<dbReference type="GO" id="GO:0005886">
    <property type="term" value="C:plasma membrane"/>
    <property type="evidence" value="ECO:0007669"/>
    <property type="project" value="TreeGrafter"/>
</dbReference>
<dbReference type="InterPro" id="IPR023298">
    <property type="entry name" value="ATPase_P-typ_TM_dom_sf"/>
</dbReference>
<comment type="subcellular location">
    <subcellularLocation>
        <location evidence="1">Membrane</location>
        <topology evidence="1">Multi-pass membrane protein</topology>
    </subcellularLocation>
</comment>
<dbReference type="AlphaFoldDB" id="A0A0R3SBW4"/>